<comment type="catalytic activity">
    <reaction evidence="12">
        <text>tRNA(Cys) + L-cysteine + ATP = L-cysteinyl-tRNA(Cys) + AMP + diphosphate</text>
        <dbReference type="Rhea" id="RHEA:17773"/>
        <dbReference type="Rhea" id="RHEA-COMP:9661"/>
        <dbReference type="Rhea" id="RHEA-COMP:9679"/>
        <dbReference type="ChEBI" id="CHEBI:30616"/>
        <dbReference type="ChEBI" id="CHEBI:33019"/>
        <dbReference type="ChEBI" id="CHEBI:35235"/>
        <dbReference type="ChEBI" id="CHEBI:78442"/>
        <dbReference type="ChEBI" id="CHEBI:78517"/>
        <dbReference type="ChEBI" id="CHEBI:456215"/>
        <dbReference type="EC" id="6.1.1.16"/>
    </reaction>
</comment>
<feature type="binding site" evidence="12">
    <location>
        <position position="272"/>
    </location>
    <ligand>
        <name>ATP</name>
        <dbReference type="ChEBI" id="CHEBI:30616"/>
    </ligand>
</feature>
<feature type="short sequence motif" description="'KMSKS' region" evidence="12">
    <location>
        <begin position="269"/>
        <end position="273"/>
    </location>
</feature>
<feature type="binding site" evidence="12">
    <location>
        <position position="212"/>
    </location>
    <ligand>
        <name>Zn(2+)</name>
        <dbReference type="ChEBI" id="CHEBI:29105"/>
    </ligand>
</feature>
<evidence type="ECO:0000259" key="13">
    <source>
        <dbReference type="SMART" id="SM00840"/>
    </source>
</evidence>
<evidence type="ECO:0000256" key="4">
    <source>
        <dbReference type="ARBA" id="ARBA00022490"/>
    </source>
</evidence>
<dbReference type="InterPro" id="IPR024909">
    <property type="entry name" value="Cys-tRNA/MSH_ligase"/>
</dbReference>
<proteinExistence type="inferred from homology"/>
<dbReference type="GO" id="GO:0005524">
    <property type="term" value="F:ATP binding"/>
    <property type="evidence" value="ECO:0007669"/>
    <property type="project" value="UniProtKB-UniRule"/>
</dbReference>
<comment type="subunit">
    <text evidence="3 12">Monomer.</text>
</comment>
<dbReference type="Pfam" id="PF09190">
    <property type="entry name" value="DALR_2"/>
    <property type="match status" value="1"/>
</dbReference>
<comment type="similarity">
    <text evidence="2 12">Belongs to the class-I aminoacyl-tRNA synthetase family.</text>
</comment>
<dbReference type="InterPro" id="IPR014729">
    <property type="entry name" value="Rossmann-like_a/b/a_fold"/>
</dbReference>
<evidence type="ECO:0000256" key="10">
    <source>
        <dbReference type="ARBA" id="ARBA00022917"/>
    </source>
</evidence>
<comment type="subcellular location">
    <subcellularLocation>
        <location evidence="1 12">Cytoplasm</location>
    </subcellularLocation>
</comment>
<gene>
    <name evidence="12" type="primary">cysS</name>
    <name evidence="14" type="ORF">DSYM_10680</name>
</gene>
<dbReference type="HAMAP" id="MF_00041">
    <property type="entry name" value="Cys_tRNA_synth"/>
    <property type="match status" value="1"/>
</dbReference>
<dbReference type="KEGG" id="ddz:DSYM_10680"/>
<evidence type="ECO:0000256" key="8">
    <source>
        <dbReference type="ARBA" id="ARBA00022833"/>
    </source>
</evidence>
<dbReference type="Gene3D" id="3.40.50.620">
    <property type="entry name" value="HUPs"/>
    <property type="match status" value="1"/>
</dbReference>
<dbReference type="GO" id="GO:0005829">
    <property type="term" value="C:cytosol"/>
    <property type="evidence" value="ECO:0007669"/>
    <property type="project" value="TreeGrafter"/>
</dbReference>
<evidence type="ECO:0000256" key="5">
    <source>
        <dbReference type="ARBA" id="ARBA00022598"/>
    </source>
</evidence>
<evidence type="ECO:0000256" key="9">
    <source>
        <dbReference type="ARBA" id="ARBA00022840"/>
    </source>
</evidence>
<dbReference type="InterPro" id="IPR015803">
    <property type="entry name" value="Cys-tRNA-ligase"/>
</dbReference>
<dbReference type="EC" id="6.1.1.16" evidence="12"/>
<keyword evidence="10 12" id="KW-0648">Protein biosynthesis</keyword>
<dbReference type="CDD" id="cd00672">
    <property type="entry name" value="CysRS_core"/>
    <property type="match status" value="1"/>
</dbReference>
<name>A0A809QY83_9PROT</name>
<reference evidence="14" key="1">
    <citation type="journal article" name="DNA Res.">
        <title>The physiological potential of anammox bacteria as revealed by their core genome structure.</title>
        <authorList>
            <person name="Okubo T."/>
            <person name="Toyoda A."/>
            <person name="Fukuhara K."/>
            <person name="Uchiyama I."/>
            <person name="Harigaya Y."/>
            <person name="Kuroiwa M."/>
            <person name="Suzuki T."/>
            <person name="Murakami Y."/>
            <person name="Suwa Y."/>
            <person name="Takami H."/>
        </authorList>
    </citation>
    <scope>NUCLEOTIDE SEQUENCE</scope>
    <source>
        <strain evidence="14">317325-3</strain>
    </source>
</reference>
<dbReference type="GO" id="GO:0006423">
    <property type="term" value="P:cysteinyl-tRNA aminoacylation"/>
    <property type="evidence" value="ECO:0007669"/>
    <property type="project" value="UniProtKB-UniRule"/>
</dbReference>
<dbReference type="PANTHER" id="PTHR10890">
    <property type="entry name" value="CYSTEINYL-TRNA SYNTHETASE"/>
    <property type="match status" value="1"/>
</dbReference>
<evidence type="ECO:0000256" key="11">
    <source>
        <dbReference type="ARBA" id="ARBA00023146"/>
    </source>
</evidence>
<dbReference type="AlphaFoldDB" id="A0A809QY83"/>
<feature type="domain" description="Cysteinyl-tRNA synthetase class Ia DALR" evidence="13">
    <location>
        <begin position="345"/>
        <end position="400"/>
    </location>
</feature>
<keyword evidence="8 12" id="KW-0862">Zinc</keyword>
<keyword evidence="6 12" id="KW-0479">Metal-binding</keyword>
<feature type="short sequence motif" description="'HIGH' region" evidence="12">
    <location>
        <begin position="30"/>
        <end position="40"/>
    </location>
</feature>
<dbReference type="Gene3D" id="1.20.120.1910">
    <property type="entry name" value="Cysteine-tRNA ligase, C-terminal anti-codon recognition domain"/>
    <property type="match status" value="1"/>
</dbReference>
<evidence type="ECO:0000256" key="2">
    <source>
        <dbReference type="ARBA" id="ARBA00005594"/>
    </source>
</evidence>
<sequence>MLRIHNTLLRDKQVFAPIEPGLVRMYVCGMTVYDYCHLGHARVLVVFDMVARWLRASGYRVVYVRNITDIDDKIIRRAQENGETIRALTDRYIAYMHEDAAALGVQKPDHEPRATRYVAAMQRMIGALEKSGYAYVASNRDVCYSVRKFEGYGRLSGKSLEDLRAGERVDVAEGKHDPLDFVLWKHAKAGEPDEAKWESPWGSGRPGWHIECSAMGSELLGPHFDIHGGGQDLQFPHHENEIAQSEGAHGCRFVNYWMHNGFVRVDDEKMSKSLGNFFTIREVLKQYDAEVVRFFILRAHYRSPLNYSDAHLDDARGALTRLYTALKGTAADAAGVDWSEPHATRFRQAMDDDFSTPEAIAVLFELANEVNRTQSTRAAGQLKALAGVLGLLEREPVAYLQGAPAAGEGLDVAGIESRIEARLAAKQARNYAEADRIRAELLRGGIVLEDKPGGATEWRRA</sequence>
<dbReference type="GO" id="GO:0004817">
    <property type="term" value="F:cysteine-tRNA ligase activity"/>
    <property type="evidence" value="ECO:0007669"/>
    <property type="project" value="UniProtKB-UniRule"/>
</dbReference>
<dbReference type="CDD" id="cd07963">
    <property type="entry name" value="Anticodon_Ia_Cys"/>
    <property type="match status" value="1"/>
</dbReference>
<evidence type="ECO:0000256" key="7">
    <source>
        <dbReference type="ARBA" id="ARBA00022741"/>
    </source>
</evidence>
<evidence type="ECO:0000256" key="12">
    <source>
        <dbReference type="HAMAP-Rule" id="MF_00041"/>
    </source>
</evidence>
<dbReference type="Proteomes" id="UP000662914">
    <property type="component" value="Chromosome"/>
</dbReference>
<dbReference type="EMBL" id="AP021857">
    <property type="protein sequence ID" value="BBO20369.1"/>
    <property type="molecule type" value="Genomic_DNA"/>
</dbReference>
<dbReference type="PRINTS" id="PR00983">
    <property type="entry name" value="TRNASYNTHCYS"/>
</dbReference>
<accession>A0A809QY83</accession>
<keyword evidence="11 12" id="KW-0030">Aminoacyl-tRNA synthetase</keyword>
<feature type="binding site" evidence="12">
    <location>
        <position position="28"/>
    </location>
    <ligand>
        <name>Zn(2+)</name>
        <dbReference type="ChEBI" id="CHEBI:29105"/>
    </ligand>
</feature>
<evidence type="ECO:0000256" key="3">
    <source>
        <dbReference type="ARBA" id="ARBA00011245"/>
    </source>
</evidence>
<dbReference type="Pfam" id="PF01406">
    <property type="entry name" value="tRNA-synt_1e"/>
    <property type="match status" value="1"/>
</dbReference>
<dbReference type="SUPFAM" id="SSF52374">
    <property type="entry name" value="Nucleotidylyl transferase"/>
    <property type="match status" value="1"/>
</dbReference>
<evidence type="ECO:0000256" key="1">
    <source>
        <dbReference type="ARBA" id="ARBA00004496"/>
    </source>
</evidence>
<keyword evidence="5 12" id="KW-0436">Ligase</keyword>
<dbReference type="NCBIfam" id="TIGR00435">
    <property type="entry name" value="cysS"/>
    <property type="match status" value="1"/>
</dbReference>
<dbReference type="GO" id="GO:0008270">
    <property type="term" value="F:zinc ion binding"/>
    <property type="evidence" value="ECO:0007669"/>
    <property type="project" value="UniProtKB-UniRule"/>
</dbReference>
<dbReference type="FunFam" id="3.40.50.620:FF:000009">
    <property type="entry name" value="Cysteine--tRNA ligase"/>
    <property type="match status" value="1"/>
</dbReference>
<feature type="binding site" evidence="12">
    <location>
        <position position="237"/>
    </location>
    <ligand>
        <name>Zn(2+)</name>
        <dbReference type="ChEBI" id="CHEBI:29105"/>
    </ligand>
</feature>
<organism evidence="14 15">
    <name type="scientific">Candidatus Desulfobacillus denitrificans</name>
    <dbReference type="NCBI Taxonomy" id="2608985"/>
    <lineage>
        <taxon>Bacteria</taxon>
        <taxon>Pseudomonadati</taxon>
        <taxon>Pseudomonadota</taxon>
        <taxon>Betaproteobacteria</taxon>
        <taxon>Candidatus Desulfobacillus</taxon>
    </lineage>
</organism>
<protein>
    <recommendedName>
        <fullName evidence="12">Cysteine--tRNA ligase</fullName>
        <ecNumber evidence="12">6.1.1.16</ecNumber>
    </recommendedName>
    <alternativeName>
        <fullName evidence="12">Cysteinyl-tRNA synthetase</fullName>
        <shortName evidence="12">CysRS</shortName>
    </alternativeName>
</protein>
<dbReference type="InterPro" id="IPR009080">
    <property type="entry name" value="tRNAsynth_Ia_anticodon-bd"/>
</dbReference>
<comment type="cofactor">
    <cofactor evidence="12">
        <name>Zn(2+)</name>
        <dbReference type="ChEBI" id="CHEBI:29105"/>
    </cofactor>
    <text evidence="12">Binds 1 zinc ion per subunit.</text>
</comment>
<feature type="binding site" evidence="12">
    <location>
        <position position="241"/>
    </location>
    <ligand>
        <name>Zn(2+)</name>
        <dbReference type="ChEBI" id="CHEBI:29105"/>
    </ligand>
</feature>
<dbReference type="PANTHER" id="PTHR10890:SF3">
    <property type="entry name" value="CYSTEINE--TRNA LIGASE, CYTOPLASMIC"/>
    <property type="match status" value="1"/>
</dbReference>
<dbReference type="SMART" id="SM00840">
    <property type="entry name" value="DALR_2"/>
    <property type="match status" value="1"/>
</dbReference>
<evidence type="ECO:0000256" key="6">
    <source>
        <dbReference type="ARBA" id="ARBA00022723"/>
    </source>
</evidence>
<keyword evidence="7 12" id="KW-0547">Nucleotide-binding</keyword>
<dbReference type="InterPro" id="IPR015273">
    <property type="entry name" value="Cys-tRNA-synt_Ia_DALR"/>
</dbReference>
<evidence type="ECO:0000313" key="15">
    <source>
        <dbReference type="Proteomes" id="UP000662914"/>
    </source>
</evidence>
<keyword evidence="4 12" id="KW-0963">Cytoplasm</keyword>
<evidence type="ECO:0000313" key="14">
    <source>
        <dbReference type="EMBL" id="BBO20369.1"/>
    </source>
</evidence>
<keyword evidence="9 12" id="KW-0067">ATP-binding</keyword>
<dbReference type="InterPro" id="IPR032678">
    <property type="entry name" value="tRNA-synt_1_cat_dom"/>
</dbReference>
<dbReference type="SUPFAM" id="SSF47323">
    <property type="entry name" value="Anticodon-binding domain of a subclass of class I aminoacyl-tRNA synthetases"/>
    <property type="match status" value="1"/>
</dbReference>